<evidence type="ECO:0000256" key="3">
    <source>
        <dbReference type="ARBA" id="ARBA00022552"/>
    </source>
</evidence>
<dbReference type="CDD" id="cd05697">
    <property type="entry name" value="S1_Rrp5_repeat_hs5"/>
    <property type="match status" value="1"/>
</dbReference>
<keyword evidence="6" id="KW-0539">Nucleus</keyword>
<evidence type="ECO:0000313" key="14">
    <source>
        <dbReference type="Proteomes" id="UP001274830"/>
    </source>
</evidence>
<dbReference type="SMART" id="SM00386">
    <property type="entry name" value="HAT"/>
    <property type="match status" value="7"/>
</dbReference>
<dbReference type="PROSITE" id="PS50926">
    <property type="entry name" value="TRAM"/>
    <property type="match status" value="1"/>
</dbReference>
<dbReference type="Pfam" id="PF24685">
    <property type="entry name" value="OB_RRP5_4th"/>
    <property type="match status" value="1"/>
</dbReference>
<evidence type="ECO:0000259" key="11">
    <source>
        <dbReference type="PROSITE" id="PS50126"/>
    </source>
</evidence>
<evidence type="ECO:0000256" key="7">
    <source>
        <dbReference type="ARBA" id="ARBA00055575"/>
    </source>
</evidence>
<feature type="domain" description="S1 motif" evidence="11">
    <location>
        <begin position="1041"/>
        <end position="1117"/>
    </location>
</feature>
<dbReference type="Gene3D" id="2.40.50.140">
    <property type="entry name" value="Nucleic acid-binding proteins"/>
    <property type="match status" value="10"/>
</dbReference>
<evidence type="ECO:0000256" key="10">
    <source>
        <dbReference type="SAM" id="MobiDB-lite"/>
    </source>
</evidence>
<dbReference type="FunFam" id="2.40.50.140:FF:000196">
    <property type="entry name" value="rRNA biogenesis protein RRP5"/>
    <property type="match status" value="1"/>
</dbReference>
<dbReference type="FunFam" id="2.40.50.140:FF:000103">
    <property type="entry name" value="protein RRP5 homolog"/>
    <property type="match status" value="2"/>
</dbReference>
<dbReference type="Proteomes" id="UP001274830">
    <property type="component" value="Unassembled WGS sequence"/>
</dbReference>
<keyword evidence="3" id="KW-0698">rRNA processing</keyword>
<dbReference type="Gene3D" id="1.25.40.10">
    <property type="entry name" value="Tetratricopeptide repeat domain"/>
    <property type="match status" value="1"/>
</dbReference>
<dbReference type="InterPro" id="IPR045209">
    <property type="entry name" value="Rrp5"/>
</dbReference>
<dbReference type="GeneID" id="89957736"/>
<gene>
    <name evidence="13" type="primary">RRP5</name>
    <name evidence="13" type="ORF">LTR78_000497</name>
</gene>
<feature type="domain" description="S1 motif" evidence="11">
    <location>
        <begin position="846"/>
        <end position="915"/>
    </location>
</feature>
<feature type="compositionally biased region" description="Basic and acidic residues" evidence="10">
    <location>
        <begin position="8"/>
        <end position="34"/>
    </location>
</feature>
<dbReference type="InterPro" id="IPR003107">
    <property type="entry name" value="HAT"/>
</dbReference>
<feature type="domain" description="S1 motif" evidence="11">
    <location>
        <begin position="566"/>
        <end position="641"/>
    </location>
</feature>
<evidence type="ECO:0000256" key="1">
    <source>
        <dbReference type="ARBA" id="ARBA00004604"/>
    </source>
</evidence>
<feature type="region of interest" description="Disordered" evidence="10">
    <location>
        <begin position="1477"/>
        <end position="1500"/>
    </location>
</feature>
<feature type="domain" description="S1 motif" evidence="11">
    <location>
        <begin position="663"/>
        <end position="732"/>
    </location>
</feature>
<dbReference type="EMBL" id="JAUTXT010000001">
    <property type="protein sequence ID" value="KAK3680120.1"/>
    <property type="molecule type" value="Genomic_DNA"/>
</dbReference>
<feature type="domain" description="TRAM" evidence="12">
    <location>
        <begin position="310"/>
        <end position="384"/>
    </location>
</feature>
<feature type="domain" description="S1 motif" evidence="11">
    <location>
        <begin position="471"/>
        <end position="549"/>
    </location>
</feature>
<feature type="domain" description="S1 motif" evidence="11">
    <location>
        <begin position="1133"/>
        <end position="1202"/>
    </location>
</feature>
<proteinExistence type="predicted"/>
<dbReference type="CDD" id="cd05702">
    <property type="entry name" value="S1_Rrp5_repeat_hs11_sc8"/>
    <property type="match status" value="1"/>
</dbReference>
<keyword evidence="14" id="KW-1185">Reference proteome</keyword>
<feature type="region of interest" description="Disordered" evidence="10">
    <location>
        <begin position="116"/>
        <end position="138"/>
    </location>
</feature>
<dbReference type="InterPro" id="IPR057302">
    <property type="entry name" value="Rrp5_S1"/>
</dbReference>
<comment type="caution">
    <text evidence="13">The sequence shown here is derived from an EMBL/GenBank/DDBJ whole genome shotgun (WGS) entry which is preliminary data.</text>
</comment>
<dbReference type="InterPro" id="IPR011990">
    <property type="entry name" value="TPR-like_helical_dom_sf"/>
</dbReference>
<name>A0AAE1C6I3_9PEZI</name>
<dbReference type="SUPFAM" id="SSF50249">
    <property type="entry name" value="Nucleic acid-binding proteins"/>
    <property type="match status" value="11"/>
</dbReference>
<comment type="function">
    <text evidence="7">Involved in the biogenesis of rRNA. Required for the formation of 18S and 5.8S rRNA.</text>
</comment>
<organism evidence="13 14">
    <name type="scientific">Recurvomyces mirabilis</name>
    <dbReference type="NCBI Taxonomy" id="574656"/>
    <lineage>
        <taxon>Eukaryota</taxon>
        <taxon>Fungi</taxon>
        <taxon>Dikarya</taxon>
        <taxon>Ascomycota</taxon>
        <taxon>Pezizomycotina</taxon>
        <taxon>Dothideomycetes</taxon>
        <taxon>Dothideomycetidae</taxon>
        <taxon>Mycosphaerellales</taxon>
        <taxon>Teratosphaeriaceae</taxon>
        <taxon>Recurvomyces</taxon>
    </lineage>
</organism>
<feature type="domain" description="S1 motif" evidence="11">
    <location>
        <begin position="1316"/>
        <end position="1388"/>
    </location>
</feature>
<dbReference type="GO" id="GO:0003723">
    <property type="term" value="F:RNA binding"/>
    <property type="evidence" value="ECO:0007669"/>
    <property type="project" value="TreeGrafter"/>
</dbReference>
<dbReference type="FunFam" id="2.40.50.140:FF:000155">
    <property type="entry name" value="rRNA biogenesis protein RRP5"/>
    <property type="match status" value="1"/>
</dbReference>
<dbReference type="InterPro" id="IPR002792">
    <property type="entry name" value="TRAM_dom"/>
</dbReference>
<feature type="compositionally biased region" description="Basic and acidic residues" evidence="10">
    <location>
        <begin position="45"/>
        <end position="67"/>
    </location>
</feature>
<feature type="region of interest" description="Disordered" evidence="10">
    <location>
        <begin position="1"/>
        <end position="75"/>
    </location>
</feature>
<evidence type="ECO:0000256" key="5">
    <source>
        <dbReference type="ARBA" id="ARBA00022737"/>
    </source>
</evidence>
<accession>A0AAE1C6I3</accession>
<keyword evidence="4" id="KW-0597">Phosphoprotein</keyword>
<dbReference type="InterPro" id="IPR003029">
    <property type="entry name" value="S1_domain"/>
</dbReference>
<dbReference type="CDD" id="cd05706">
    <property type="entry name" value="S1_Rrp5_repeat_sc10"/>
    <property type="match status" value="1"/>
</dbReference>
<feature type="domain" description="S1 motif" evidence="11">
    <location>
        <begin position="156"/>
        <end position="251"/>
    </location>
</feature>
<evidence type="ECO:0000259" key="12">
    <source>
        <dbReference type="PROSITE" id="PS50926"/>
    </source>
</evidence>
<feature type="domain" description="S1 motif" evidence="11">
    <location>
        <begin position="267"/>
        <end position="336"/>
    </location>
</feature>
<evidence type="ECO:0000256" key="6">
    <source>
        <dbReference type="ARBA" id="ARBA00023242"/>
    </source>
</evidence>
<evidence type="ECO:0000256" key="8">
    <source>
        <dbReference type="ARBA" id="ARBA00073619"/>
    </source>
</evidence>
<dbReference type="FunFam" id="2.40.50.140:FF:000159">
    <property type="entry name" value="rRNA biogenesis protein rrp5"/>
    <property type="match status" value="1"/>
</dbReference>
<dbReference type="PANTHER" id="PTHR23270:SF10">
    <property type="entry name" value="PROTEIN RRP5 HOMOLOG"/>
    <property type="match status" value="1"/>
</dbReference>
<evidence type="ECO:0000256" key="9">
    <source>
        <dbReference type="ARBA" id="ARBA00076674"/>
    </source>
</evidence>
<dbReference type="GO" id="GO:0006364">
    <property type="term" value="P:rRNA processing"/>
    <property type="evidence" value="ECO:0007669"/>
    <property type="project" value="UniProtKB-KW"/>
</dbReference>
<feature type="domain" description="S1 motif" evidence="11">
    <location>
        <begin position="938"/>
        <end position="1014"/>
    </location>
</feature>
<dbReference type="InterPro" id="IPR012340">
    <property type="entry name" value="NA-bd_OB-fold"/>
</dbReference>
<dbReference type="CDD" id="cd05703">
    <property type="entry name" value="S1_Rrp5_repeat_hs12_sc9"/>
    <property type="match status" value="1"/>
</dbReference>
<dbReference type="InterPro" id="IPR048058">
    <property type="entry name" value="Rrp5_S1_rpt_hs11_sc8"/>
</dbReference>
<keyword evidence="5" id="KW-0677">Repeat</keyword>
<dbReference type="RefSeq" id="XP_064699480.1">
    <property type="nucleotide sequence ID" value="XM_064833211.1"/>
</dbReference>
<dbReference type="InterPro" id="IPR048059">
    <property type="entry name" value="Rrp5_S1_rpt_hs1_sc1"/>
</dbReference>
<dbReference type="FunFam" id="2.40.50.140:FF:000278">
    <property type="entry name" value="rRNA biogenesis protein rrp5"/>
    <property type="match status" value="1"/>
</dbReference>
<feature type="domain" description="S1 motif" evidence="11">
    <location>
        <begin position="751"/>
        <end position="824"/>
    </location>
</feature>
<evidence type="ECO:0000256" key="2">
    <source>
        <dbReference type="ARBA" id="ARBA00022517"/>
    </source>
</evidence>
<dbReference type="GO" id="GO:0032040">
    <property type="term" value="C:small-subunit processome"/>
    <property type="evidence" value="ECO:0007669"/>
    <property type="project" value="TreeGrafter"/>
</dbReference>
<dbReference type="Pfam" id="PF23459">
    <property type="entry name" value="S1_RRP5"/>
    <property type="match status" value="3"/>
</dbReference>
<dbReference type="PANTHER" id="PTHR23270">
    <property type="entry name" value="PROGRAMMED CELL DEATH PROTEIN 11 PRE-RRNA PROCESSING PROTEIN RRP5"/>
    <property type="match status" value="1"/>
</dbReference>
<feature type="region of interest" description="Disordered" evidence="10">
    <location>
        <begin position="1398"/>
        <end position="1422"/>
    </location>
</feature>
<evidence type="ECO:0000313" key="13">
    <source>
        <dbReference type="EMBL" id="KAK3680120.1"/>
    </source>
</evidence>
<sequence length="1801" mass="196979">MSSVKRKAVTEERPNKKSRNSDAAETKRPEKKSETPPNPTKSKKSGGEDGERKAPVKSILQREEKAFPRGGGSVLTPIEQKQIRVQAEQDVFFEQQTGQKAPAREDEDGALFDEETEAAPAAKKHKSKKNARDAPAKVPGSGIRIQGLSYKNLVVGSQVLGYVTAITGKDVALALANNLTGYVPITAISQLLNERIEKLLAEDEMKDDGEDEDIDLKSLFHVGQWLRATVMSTGSDAGEGKSKRHIELSVEPQSVNGGLEADNVVVDSMLQASVRSVEDHGLVMDLGLSSADVKGFVSKKELGIGYELEKMQEGQVLMCLVTGKGSNGKVLKLSPDALRFSALVVNKAPVVSEAPTVEAFLPGTAVQILVTETSAGGVAGKVMGMVETTADLVHSGAGAKDVDMSKKFKVGSKVKGRIVWTLPNDDGSRRVGVSMLDTMLALPPPVSKLPENASPKQKLHSAEVSPRMAPSSIVADATVTQVLPERGIFLSLPSASGTTLSAFAHISQISDKRIDVLTSASGPYKLGSTHKARVISHNPVDNLYHVALKESVLAQTFLRIEDLNVGEVVSGTVDRLILGGKTGITGVLVKLSEGVTGLVPDMHLSDVQLQHPERKFREGFPVKGRVLSVDLEKRHVRLTLKKSLINDESGVPLWKKYSELTPGMEGKGTIVNLLANGGVVQFFDNVRAWLPVAEMGEGFIQDPKQQFRLGQTVNVRIVSVTPETQEMKVSCKQDDTFDDAQQSTWDALSGGDLVSGSVTVNGGESVELDLENGLRGILKLGHLADGEASKAESALKRIRVGQKLTDLLVLNKLQRSRQVLLSNKPSLLKAARDQLLLRSFDDVKEETLVHGFARNITPEGIYVEYADGLVGLVPKSLVDSDLVGKPAFGLVENQTVKATVLSVDAVRERFTLTMREQSGEPAQKPTAATPGSHSVTMGQVVKVKIASVRSTQINVRHQDGAQGRVDFSEIFDSWEDILNKKAPLQKFKPNEEIEVKVLGVHDAKNHRFLPISHRQSKAPVYELSAKRTRVQGGNEDFLSLDSVKAGSSQVVFVNNHGDNCIWASLSPNVRGRIALMDLSDDVGMLQKLEKNFPVGSALRVQVKSVDLATGRLDFITASGQESTPVTLAELSPGMVLPGRVTKITERGVNVQLSDNLAGPVPLTELSDDFDQANPSQYNRNDIVRVCVLGVDASNKKVFLSLRPSKVLSSSLPVKDAQINTVSQLEAGQLVRGFVKHVGDRGVIVSLSARVDAFVRISDLSDSYVKDWKTIVEVDQLVTGRILNVDTAARNVQISLKASHVDKDYKSPLTIAELKAGMIITGKVRKVEDFGAFIDIDNTMPKLSGLCHRSEVASKRVEDVRKLYGEGDVVKAKILNVDVDKRKISLGLKASYFAEAIGEEDEEEEDDEMEGVELDGESDDAVEVDTEGGVELEDVQDMDSDDEEAAEAVVLDEDDDLVGPTEGLKTAGFDWTGDAFDNNKTATLPDSEPDTAAPKKKKRKAEIKVDMTGDLDKYGPRNASDFERQLLGQPNNSGLWIQYMAFQLQLSETQAARDLAERALRTIHIRESEEKGNIWIAWLNLEVEYGDDERVDDVFKQACQVQDPLVMHEKLASILINSGKYGKAEDVFEKMVGNKSFRANGDMWLNYASFLMEKMKNATRARSMLSRALQSVPANEHRLLTAKFAGLEFRSSEGDPERARTIFEGLVTEWPKWSGGWDMWVDLEQSRVAHAEGVEAKNEAREKVQALFERMTRQKMKPRRAKFVFKRWLVYEENHGDAKGRERVEGLARSFVEGLRKGDVEE</sequence>
<protein>
    <recommendedName>
        <fullName evidence="8">rRNA biogenesis protein RRP5</fullName>
    </recommendedName>
    <alternativeName>
        <fullName evidence="9">Ribosomal RNA-processing protein 5</fullName>
    </alternativeName>
</protein>
<reference evidence="13" key="1">
    <citation type="submission" date="2023-07" db="EMBL/GenBank/DDBJ databases">
        <title>Black Yeasts Isolated from many extreme environments.</title>
        <authorList>
            <person name="Coleine C."/>
            <person name="Stajich J.E."/>
            <person name="Selbmann L."/>
        </authorList>
    </citation>
    <scope>NUCLEOTIDE SEQUENCE</scope>
    <source>
        <strain evidence="13">CCFEE 5485</strain>
    </source>
</reference>
<feature type="domain" description="S1 motif" evidence="11">
    <location>
        <begin position="1227"/>
        <end position="1296"/>
    </location>
</feature>
<dbReference type="SMART" id="SM00316">
    <property type="entry name" value="S1"/>
    <property type="match status" value="12"/>
</dbReference>
<dbReference type="CDD" id="cd05693">
    <property type="entry name" value="S1_Rrp5_repeat_hs1_sc1"/>
    <property type="match status" value="1"/>
</dbReference>
<dbReference type="Pfam" id="PF00575">
    <property type="entry name" value="S1"/>
    <property type="match status" value="2"/>
</dbReference>
<evidence type="ECO:0000256" key="4">
    <source>
        <dbReference type="ARBA" id="ARBA00022553"/>
    </source>
</evidence>
<dbReference type="SUPFAM" id="SSF48452">
    <property type="entry name" value="TPR-like"/>
    <property type="match status" value="2"/>
</dbReference>
<keyword evidence="2" id="KW-0690">Ribosome biogenesis</keyword>
<dbReference type="InterPro" id="IPR057301">
    <property type="entry name" value="Rrp5_OB_4th"/>
</dbReference>
<dbReference type="PROSITE" id="PS50126">
    <property type="entry name" value="S1"/>
    <property type="match status" value="12"/>
</dbReference>
<comment type="subcellular location">
    <subcellularLocation>
        <location evidence="1">Nucleus</location>
        <location evidence="1">Nucleolus</location>
    </subcellularLocation>
</comment>
<dbReference type="FunFam" id="2.40.50.140:FF:000279">
    <property type="entry name" value="rRNA biogenesis protein rrp5"/>
    <property type="match status" value="1"/>
</dbReference>